<keyword evidence="6" id="KW-1185">Reference proteome</keyword>
<reference evidence="5 6" key="1">
    <citation type="journal article" date="2018" name="Sci. Rep.">
        <title>Comparative genomics provides insights into the lifestyle and reveals functional heterogeneity of dark septate endophytic fungi.</title>
        <authorList>
            <person name="Knapp D.G."/>
            <person name="Nemeth J.B."/>
            <person name="Barry K."/>
            <person name="Hainaut M."/>
            <person name="Henrissat B."/>
            <person name="Johnson J."/>
            <person name="Kuo A."/>
            <person name="Lim J.H.P."/>
            <person name="Lipzen A."/>
            <person name="Nolan M."/>
            <person name="Ohm R.A."/>
            <person name="Tamas L."/>
            <person name="Grigoriev I.V."/>
            <person name="Spatafora J.W."/>
            <person name="Nagy L.G."/>
            <person name="Kovacs G.M."/>
        </authorList>
    </citation>
    <scope>NUCLEOTIDE SEQUENCE [LARGE SCALE GENOMIC DNA]</scope>
    <source>
        <strain evidence="5 6">DSE2036</strain>
    </source>
</reference>
<dbReference type="GO" id="GO:0016491">
    <property type="term" value="F:oxidoreductase activity"/>
    <property type="evidence" value="ECO:0007669"/>
    <property type="project" value="UniProtKB-KW"/>
</dbReference>
<dbReference type="SUPFAM" id="SSF51735">
    <property type="entry name" value="NAD(P)-binding Rossmann-fold domains"/>
    <property type="match status" value="1"/>
</dbReference>
<dbReference type="EMBL" id="KZ805631">
    <property type="protein sequence ID" value="PVH92944.1"/>
    <property type="molecule type" value="Genomic_DNA"/>
</dbReference>
<dbReference type="PANTHER" id="PTHR24321:SF8">
    <property type="entry name" value="ESTRADIOL 17-BETA-DEHYDROGENASE 8-RELATED"/>
    <property type="match status" value="1"/>
</dbReference>
<dbReference type="AlphaFoldDB" id="A0A2V1D6T1"/>
<proteinExistence type="inferred from homology"/>
<evidence type="ECO:0000313" key="6">
    <source>
        <dbReference type="Proteomes" id="UP000244855"/>
    </source>
</evidence>
<organism evidence="5 6">
    <name type="scientific">Periconia macrospinosa</name>
    <dbReference type="NCBI Taxonomy" id="97972"/>
    <lineage>
        <taxon>Eukaryota</taxon>
        <taxon>Fungi</taxon>
        <taxon>Dikarya</taxon>
        <taxon>Ascomycota</taxon>
        <taxon>Pezizomycotina</taxon>
        <taxon>Dothideomycetes</taxon>
        <taxon>Pleosporomycetidae</taxon>
        <taxon>Pleosporales</taxon>
        <taxon>Massarineae</taxon>
        <taxon>Periconiaceae</taxon>
        <taxon>Periconia</taxon>
    </lineage>
</organism>
<evidence type="ECO:0000256" key="3">
    <source>
        <dbReference type="ARBA" id="ARBA00023002"/>
    </source>
</evidence>
<gene>
    <name evidence="5" type="ORF">DM02DRAFT_604628</name>
</gene>
<dbReference type="STRING" id="97972.A0A2V1D6T1"/>
<dbReference type="Proteomes" id="UP000244855">
    <property type="component" value="Unassembled WGS sequence"/>
</dbReference>
<dbReference type="PRINTS" id="PR00080">
    <property type="entry name" value="SDRFAMILY"/>
</dbReference>
<protein>
    <submittedName>
        <fullName evidence="5">NAD(P)-binding protein</fullName>
    </submittedName>
</protein>
<dbReference type="OrthoDB" id="417891at2759"/>
<comment type="similarity">
    <text evidence="1 4">Belongs to the short-chain dehydrogenases/reductases (SDR) family.</text>
</comment>
<keyword evidence="3" id="KW-0560">Oxidoreductase</keyword>
<keyword evidence="2" id="KW-0521">NADP</keyword>
<sequence length="262" mass="27563">MPSFENQVVIITGCSSGIGLATTNLFLDRGAKVFGIDIQPFNTTTLSADHQSKFLFHQVDLTIAKATDDAVAACQIKFGKKIDVLVNCAGVTDGWSSADTLKESEWDRVIGINLTVPVKLMSAVLPAMKEAKSGAIVNVCSKAGVSGAAAGIAYTASKHGLVGATKNVAWRFRQDNIRCNAVLPGGVNTNIASSVNMECFDPEGFNAFFPTIQMHVGKSQDGQPEPIIGTDDVAHGIAYLASSDARMVSGALLPIDSAWSTL</sequence>
<evidence type="ECO:0000313" key="5">
    <source>
        <dbReference type="EMBL" id="PVH92944.1"/>
    </source>
</evidence>
<name>A0A2V1D6T1_9PLEO</name>
<dbReference type="PANTHER" id="PTHR24321">
    <property type="entry name" value="DEHYDROGENASES, SHORT CHAIN"/>
    <property type="match status" value="1"/>
</dbReference>
<dbReference type="FunFam" id="3.40.50.720:FF:000084">
    <property type="entry name" value="Short-chain dehydrogenase reductase"/>
    <property type="match status" value="1"/>
</dbReference>
<dbReference type="Pfam" id="PF00106">
    <property type="entry name" value="adh_short"/>
    <property type="match status" value="1"/>
</dbReference>
<evidence type="ECO:0000256" key="2">
    <source>
        <dbReference type="ARBA" id="ARBA00022857"/>
    </source>
</evidence>
<dbReference type="PRINTS" id="PR00081">
    <property type="entry name" value="GDHRDH"/>
</dbReference>
<dbReference type="InterPro" id="IPR002347">
    <property type="entry name" value="SDR_fam"/>
</dbReference>
<evidence type="ECO:0000256" key="4">
    <source>
        <dbReference type="RuleBase" id="RU000363"/>
    </source>
</evidence>
<dbReference type="CDD" id="cd05233">
    <property type="entry name" value="SDR_c"/>
    <property type="match status" value="1"/>
</dbReference>
<evidence type="ECO:0000256" key="1">
    <source>
        <dbReference type="ARBA" id="ARBA00006484"/>
    </source>
</evidence>
<dbReference type="InterPro" id="IPR036291">
    <property type="entry name" value="NAD(P)-bd_dom_sf"/>
</dbReference>
<accession>A0A2V1D6T1</accession>
<dbReference type="Gene3D" id="3.40.50.720">
    <property type="entry name" value="NAD(P)-binding Rossmann-like Domain"/>
    <property type="match status" value="1"/>
</dbReference>